<dbReference type="InterPro" id="IPR007121">
    <property type="entry name" value="RNA_pol_bsu_CS"/>
</dbReference>
<dbReference type="Gene3D" id="2.40.50.150">
    <property type="match status" value="1"/>
</dbReference>
<feature type="domain" description="RNA polymerase Rpb2" evidence="7">
    <location>
        <begin position="342"/>
        <end position="434"/>
    </location>
</feature>
<dbReference type="PROSITE" id="PS01166">
    <property type="entry name" value="RNA_POL_BETA"/>
    <property type="match status" value="1"/>
</dbReference>
<dbReference type="GO" id="GO:0003899">
    <property type="term" value="F:DNA-directed RNA polymerase activity"/>
    <property type="evidence" value="ECO:0007669"/>
    <property type="project" value="UniProtKB-EC"/>
</dbReference>
<evidence type="ECO:0000259" key="6">
    <source>
        <dbReference type="Pfam" id="PF00562"/>
    </source>
</evidence>
<dbReference type="EC" id="2.7.7.6" evidence="1"/>
<dbReference type="Pfam" id="PF00562">
    <property type="entry name" value="RNA_pol_Rpb2_6"/>
    <property type="match status" value="1"/>
</dbReference>
<organism evidence="8">
    <name type="scientific">marine metagenome</name>
    <dbReference type="NCBI Taxonomy" id="408172"/>
    <lineage>
        <taxon>unclassified sequences</taxon>
        <taxon>metagenomes</taxon>
        <taxon>ecological metagenomes</taxon>
    </lineage>
</organism>
<dbReference type="InterPro" id="IPR007641">
    <property type="entry name" value="RNA_pol_Rpb2_7"/>
</dbReference>
<dbReference type="CDD" id="cd00653">
    <property type="entry name" value="RNA_pol_B_RPB2"/>
    <property type="match status" value="1"/>
</dbReference>
<dbReference type="GO" id="GO:0032549">
    <property type="term" value="F:ribonucleoside binding"/>
    <property type="evidence" value="ECO:0007669"/>
    <property type="project" value="InterPro"/>
</dbReference>
<keyword evidence="4" id="KW-0548">Nucleotidyltransferase</keyword>
<evidence type="ECO:0000256" key="3">
    <source>
        <dbReference type="ARBA" id="ARBA00022679"/>
    </source>
</evidence>
<dbReference type="PANTHER" id="PTHR20856">
    <property type="entry name" value="DNA-DIRECTED RNA POLYMERASE I SUBUNIT 2"/>
    <property type="match status" value="1"/>
</dbReference>
<sequence length="439" mass="49179">AHIMHYPQQSIVGTRAMESTNFNNRPGGQNFVVAIMSQHGYNMQDAVIMNRASVERALARSAFVRTYNAENKRFPGGQEERIEVPGTGLDEVKGLKSWDSYSHLERDGLPVPEEWVSTLDKSEKTVLVGKTSPPRFLEEAHGAFLQAQERRESSMMVRHGEEGWIDNVFVTESLDSGRLVRITLRTNKIPELGDKFASRHGQKGVIGRLVNEEDMPFTVDGVIPDLLINPHAIPSRMTVAHVLEMIGGKVGSMEGRKIDGTAFTGEKEDSLRAGLLRNGFNHTGRETMVNGETGEDYTADVFAGVIYYQRLHHLVSSKLHARSRGRVQILTRQPTEGRARQGGLRFGEMERDCLISHGASMVIKDRLLDESDGWNLMVCNTSGCGHIAYYDWKRRTTVCPYCGDRSDVHTVQTSYAFKLLLDEMKSLGVAMRLELGDRR</sequence>
<dbReference type="InterPro" id="IPR037033">
    <property type="entry name" value="DNA-dir_RNAP_su2_hyb_sf"/>
</dbReference>
<dbReference type="SUPFAM" id="SSF64484">
    <property type="entry name" value="beta and beta-prime subunits of DNA dependent RNA-polymerase"/>
    <property type="match status" value="1"/>
</dbReference>
<feature type="domain" description="DNA-directed RNA polymerase subunit 2 hybrid-binding" evidence="6">
    <location>
        <begin position="2"/>
        <end position="340"/>
    </location>
</feature>
<dbReference type="AlphaFoldDB" id="A0A381USY4"/>
<evidence type="ECO:0000313" key="8">
    <source>
        <dbReference type="EMBL" id="SVA31256.1"/>
    </source>
</evidence>
<accession>A0A381USY4</accession>
<evidence type="ECO:0000256" key="2">
    <source>
        <dbReference type="ARBA" id="ARBA00022478"/>
    </source>
</evidence>
<evidence type="ECO:0000259" key="7">
    <source>
        <dbReference type="Pfam" id="PF04560"/>
    </source>
</evidence>
<dbReference type="Pfam" id="PF04560">
    <property type="entry name" value="RNA_pol_Rpb2_7"/>
    <property type="match status" value="1"/>
</dbReference>
<protein>
    <recommendedName>
        <fullName evidence="1">DNA-directed RNA polymerase</fullName>
        <ecNumber evidence="1">2.7.7.6</ecNumber>
    </recommendedName>
</protein>
<dbReference type="GO" id="GO:0006351">
    <property type="term" value="P:DNA-templated transcription"/>
    <property type="evidence" value="ECO:0007669"/>
    <property type="project" value="InterPro"/>
</dbReference>
<dbReference type="GO" id="GO:0003677">
    <property type="term" value="F:DNA binding"/>
    <property type="evidence" value="ECO:0007669"/>
    <property type="project" value="InterPro"/>
</dbReference>
<dbReference type="GO" id="GO:0000428">
    <property type="term" value="C:DNA-directed RNA polymerase complex"/>
    <property type="evidence" value="ECO:0007669"/>
    <property type="project" value="UniProtKB-KW"/>
</dbReference>
<proteinExistence type="predicted"/>
<feature type="non-terminal residue" evidence="8">
    <location>
        <position position="1"/>
    </location>
</feature>
<dbReference type="Gene3D" id="3.90.1800.10">
    <property type="entry name" value="RNA polymerase alpha subunit dimerisation domain"/>
    <property type="match status" value="1"/>
</dbReference>
<evidence type="ECO:0000256" key="4">
    <source>
        <dbReference type="ARBA" id="ARBA00022695"/>
    </source>
</evidence>
<reference evidence="8" key="1">
    <citation type="submission" date="2018-05" db="EMBL/GenBank/DDBJ databases">
        <authorList>
            <person name="Lanie J.A."/>
            <person name="Ng W.-L."/>
            <person name="Kazmierczak K.M."/>
            <person name="Andrzejewski T.M."/>
            <person name="Davidsen T.M."/>
            <person name="Wayne K.J."/>
            <person name="Tettelin H."/>
            <person name="Glass J.I."/>
            <person name="Rusch D."/>
            <person name="Podicherti R."/>
            <person name="Tsui H.-C.T."/>
            <person name="Winkler M.E."/>
        </authorList>
    </citation>
    <scope>NUCLEOTIDE SEQUENCE</scope>
</reference>
<dbReference type="Gene3D" id="2.40.270.10">
    <property type="entry name" value="DNA-directed RNA polymerase, subunit 2, domain 6"/>
    <property type="match status" value="1"/>
</dbReference>
<evidence type="ECO:0000256" key="1">
    <source>
        <dbReference type="ARBA" id="ARBA00012418"/>
    </source>
</evidence>
<dbReference type="InterPro" id="IPR014724">
    <property type="entry name" value="RNA_pol_RPB2_OB-fold"/>
</dbReference>
<dbReference type="InterPro" id="IPR007120">
    <property type="entry name" value="DNA-dir_RNAP_su2_dom"/>
</dbReference>
<keyword evidence="3" id="KW-0808">Transferase</keyword>
<name>A0A381USY4_9ZZZZ</name>
<dbReference type="EMBL" id="UINC01007071">
    <property type="protein sequence ID" value="SVA31256.1"/>
    <property type="molecule type" value="Genomic_DNA"/>
</dbReference>
<evidence type="ECO:0000256" key="5">
    <source>
        <dbReference type="ARBA" id="ARBA00023163"/>
    </source>
</evidence>
<keyword evidence="2" id="KW-0240">DNA-directed RNA polymerase</keyword>
<gene>
    <name evidence="8" type="ORF">METZ01_LOCUS84110</name>
</gene>
<dbReference type="InterPro" id="IPR015712">
    <property type="entry name" value="DNA-dir_RNA_pol_su2"/>
</dbReference>
<keyword evidence="5" id="KW-0804">Transcription</keyword>